<feature type="domain" description="Cyclophilin-like" evidence="1">
    <location>
        <begin position="8"/>
        <end position="106"/>
    </location>
</feature>
<evidence type="ECO:0000313" key="3">
    <source>
        <dbReference type="Proteomes" id="UP000071392"/>
    </source>
</evidence>
<gene>
    <name evidence="2" type="ORF">AXK12_03030</name>
</gene>
<organism evidence="2 3">
    <name type="scientific">Cephaloticoccus capnophilus</name>
    <dbReference type="NCBI Taxonomy" id="1548208"/>
    <lineage>
        <taxon>Bacteria</taxon>
        <taxon>Pseudomonadati</taxon>
        <taxon>Verrucomicrobiota</taxon>
        <taxon>Opitutia</taxon>
        <taxon>Opitutales</taxon>
        <taxon>Opitutaceae</taxon>
        <taxon>Cephaloticoccus</taxon>
    </lineage>
</organism>
<proteinExistence type="predicted"/>
<dbReference type="Gene3D" id="2.40.100.20">
    <property type="match status" value="1"/>
</dbReference>
<dbReference type="STRING" id="1548208.AXK12_03030"/>
<dbReference type="InterPro" id="IPR029000">
    <property type="entry name" value="Cyclophilin-like_dom_sf"/>
</dbReference>
<dbReference type="EMBL" id="LSZP01000020">
    <property type="protein sequence ID" value="KXU36742.1"/>
    <property type="molecule type" value="Genomic_DNA"/>
</dbReference>
<reference evidence="2 3" key="1">
    <citation type="submission" date="2016-02" db="EMBL/GenBank/DDBJ databases">
        <authorList>
            <person name="Wen L."/>
            <person name="He K."/>
            <person name="Yang H."/>
        </authorList>
    </citation>
    <scope>NUCLEOTIDE SEQUENCE [LARGE SCALE GENOMIC DNA]</scope>
    <source>
        <strain evidence="2 3">CV41</strain>
    </source>
</reference>
<protein>
    <recommendedName>
        <fullName evidence="1">Cyclophilin-like domain-containing protein</fullName>
    </recommendedName>
</protein>
<keyword evidence="3" id="KW-1185">Reference proteome</keyword>
<accession>A0A139SQD5</accession>
<evidence type="ECO:0000313" key="2">
    <source>
        <dbReference type="EMBL" id="KXU36742.1"/>
    </source>
</evidence>
<dbReference type="Pfam" id="PF18050">
    <property type="entry name" value="Cyclophil_like2"/>
    <property type="match status" value="1"/>
</dbReference>
<dbReference type="Proteomes" id="UP000071392">
    <property type="component" value="Unassembled WGS sequence"/>
</dbReference>
<dbReference type="SUPFAM" id="SSF50891">
    <property type="entry name" value="Cyclophilin-like"/>
    <property type="match status" value="1"/>
</dbReference>
<sequence length="131" mass="13986">MKILLKTASTTLAATLLDTPTARDLFAQLPLTLDLNDYAGTEKIAYLPRKLTTHDAPAGSDPELGSVAYYAPWGNLALFYKDFGYSRGLILLGSIEGDAIATLARLPNGKLTLERAGSPSDRSEPDCLGAE</sequence>
<comment type="caution">
    <text evidence="2">The sequence shown here is derived from an EMBL/GenBank/DDBJ whole genome shotgun (WGS) entry which is preliminary data.</text>
</comment>
<name>A0A139SQD5_9BACT</name>
<evidence type="ECO:0000259" key="1">
    <source>
        <dbReference type="Pfam" id="PF18050"/>
    </source>
</evidence>
<dbReference type="RefSeq" id="WP_068711177.1">
    <property type="nucleotide sequence ID" value="NZ_LSZP01000020.1"/>
</dbReference>
<dbReference type="OrthoDB" id="9806505at2"/>
<dbReference type="InterPro" id="IPR041183">
    <property type="entry name" value="Cyclophilin-like"/>
</dbReference>
<dbReference type="AlphaFoldDB" id="A0A139SQD5"/>